<dbReference type="Proteomes" id="UP000319322">
    <property type="component" value="Unassembled WGS sequence"/>
</dbReference>
<dbReference type="CDD" id="cd06830">
    <property type="entry name" value="PLPDE_III_ADC"/>
    <property type="match status" value="1"/>
</dbReference>
<dbReference type="InterPro" id="IPR002985">
    <property type="entry name" value="Arg_decrbxlase"/>
</dbReference>
<dbReference type="RefSeq" id="WP_120948491.1">
    <property type="nucleotide sequence ID" value="NZ_QXQP01000015.1"/>
</dbReference>
<dbReference type="NCBIfam" id="NF003763">
    <property type="entry name" value="PRK05354.1"/>
    <property type="match status" value="1"/>
</dbReference>
<keyword evidence="11" id="KW-0620">Polyamine biosynthesis</keyword>
<dbReference type="SUPFAM" id="SSF50621">
    <property type="entry name" value="Alanine racemase C-terminal domain-like"/>
    <property type="match status" value="1"/>
</dbReference>
<dbReference type="AlphaFoldDB" id="A0A553US84"/>
<dbReference type="EMBL" id="VKGC01000012">
    <property type="protein sequence ID" value="TSA83088.1"/>
    <property type="molecule type" value="Genomic_DNA"/>
</dbReference>
<dbReference type="InterPro" id="IPR000183">
    <property type="entry name" value="Orn/DAP/Arg_de-COase"/>
</dbReference>
<keyword evidence="9 14" id="KW-0663">Pyridoxal phosphate</keyword>
<evidence type="ECO:0000256" key="6">
    <source>
        <dbReference type="ARBA" id="ARBA00022723"/>
    </source>
</evidence>
<comment type="function">
    <text evidence="3">Catalyzes the biosynthesis of agmatine from arginine.</text>
</comment>
<reference evidence="19 20" key="3">
    <citation type="submission" date="2019-07" db="EMBL/GenBank/DDBJ databases">
        <authorList>
            <person name="Papic B."/>
        </authorList>
    </citation>
    <scope>NUCLEOTIDE SEQUENCE [LARGE SCALE GENOMIC DNA]</scope>
    <source>
        <strain evidence="19 20">L8b</strain>
    </source>
</reference>
<dbReference type="GO" id="GO:0008792">
    <property type="term" value="F:arginine decarboxylase activity"/>
    <property type="evidence" value="ECO:0007669"/>
    <property type="project" value="UniProtKB-UniRule"/>
</dbReference>
<dbReference type="PIRSF" id="PIRSF001336">
    <property type="entry name" value="Arg_decrbxlase"/>
    <property type="match status" value="1"/>
</dbReference>
<comment type="similarity">
    <text evidence="4">Belongs to the Orn/Lys/Arg decarboxylase class-II family. SpeA subfamily.</text>
</comment>
<keyword evidence="10" id="KW-0745">Spermidine biosynthesis</keyword>
<dbReference type="NCBIfam" id="TIGR01273">
    <property type="entry name" value="speA"/>
    <property type="match status" value="1"/>
</dbReference>
<evidence type="ECO:0000259" key="18">
    <source>
        <dbReference type="Pfam" id="PF17944"/>
    </source>
</evidence>
<reference evidence="20" key="2">
    <citation type="submission" date="2019-07" db="EMBL/GenBank/DDBJ databases">
        <title>Helicobacter labacensis sp. nov., Helicobacter mehlei sp. nov. and Helicobacter vulpis sp. nov., isolated from gastric mucosa of red fox (Vulpis vulpis).</title>
        <authorList>
            <person name="Papic B."/>
        </authorList>
    </citation>
    <scope>NUCLEOTIDE SEQUENCE [LARGE SCALE GENOMIC DNA]</scope>
    <source>
        <strain evidence="20">L8b</strain>
    </source>
</reference>
<dbReference type="Pfam" id="PF17810">
    <property type="entry name" value="Arg_decarb_HB"/>
    <property type="match status" value="1"/>
</dbReference>
<dbReference type="PANTHER" id="PTHR43295">
    <property type="entry name" value="ARGININE DECARBOXYLASE"/>
    <property type="match status" value="1"/>
</dbReference>
<evidence type="ECO:0000256" key="13">
    <source>
        <dbReference type="NCBIfam" id="TIGR01273"/>
    </source>
</evidence>
<dbReference type="InterPro" id="IPR009006">
    <property type="entry name" value="Ala_racemase/Decarboxylase_C"/>
</dbReference>
<evidence type="ECO:0000256" key="2">
    <source>
        <dbReference type="ARBA" id="ARBA00001946"/>
    </source>
</evidence>
<dbReference type="Pfam" id="PF17944">
    <property type="entry name" value="Arg_decarbox_C"/>
    <property type="match status" value="1"/>
</dbReference>
<dbReference type="InterPro" id="IPR041128">
    <property type="entry name" value="Arg_decarbox_C"/>
</dbReference>
<dbReference type="InterPro" id="IPR029066">
    <property type="entry name" value="PLP-binding_barrel"/>
</dbReference>
<dbReference type="Pfam" id="PF02784">
    <property type="entry name" value="Orn_Arg_deC_N"/>
    <property type="match status" value="1"/>
</dbReference>
<dbReference type="GO" id="GO:0033388">
    <property type="term" value="P:putrescine biosynthetic process from arginine"/>
    <property type="evidence" value="ECO:0007669"/>
    <property type="project" value="TreeGrafter"/>
</dbReference>
<dbReference type="PRINTS" id="PR01179">
    <property type="entry name" value="ODADCRBXLASE"/>
</dbReference>
<dbReference type="SUPFAM" id="SSF51419">
    <property type="entry name" value="PLP-binding barrel"/>
    <property type="match status" value="1"/>
</dbReference>
<proteinExistence type="inferred from homology"/>
<dbReference type="EC" id="4.1.1.19" evidence="5 13"/>
<comment type="caution">
    <text evidence="19">The sequence shown here is derived from an EMBL/GenBank/DDBJ whole genome shotgun (WGS) entry which is preliminary data.</text>
</comment>
<dbReference type="InterPro" id="IPR040634">
    <property type="entry name" value="Arg_decarb_HB"/>
</dbReference>
<feature type="domain" description="Orn/DAP/Arg decarboxylase 2 N-terminal" evidence="16">
    <location>
        <begin position="78"/>
        <end position="335"/>
    </location>
</feature>
<evidence type="ECO:0000256" key="10">
    <source>
        <dbReference type="ARBA" id="ARBA00023066"/>
    </source>
</evidence>
<evidence type="ECO:0000313" key="20">
    <source>
        <dbReference type="Proteomes" id="UP000319322"/>
    </source>
</evidence>
<dbReference type="GO" id="GO:0008295">
    <property type="term" value="P:spermidine biosynthetic process"/>
    <property type="evidence" value="ECO:0007669"/>
    <property type="project" value="UniProtKB-UniRule"/>
</dbReference>
<protein>
    <recommendedName>
        <fullName evidence="5 13">Arginine decarboxylase</fullName>
        <ecNumber evidence="5 13">4.1.1.19</ecNumber>
    </recommendedName>
</protein>
<dbReference type="GO" id="GO:0046872">
    <property type="term" value="F:metal ion binding"/>
    <property type="evidence" value="ECO:0007669"/>
    <property type="project" value="UniProtKB-KW"/>
</dbReference>
<comment type="cofactor">
    <cofactor evidence="1 14">
        <name>pyridoxal 5'-phosphate</name>
        <dbReference type="ChEBI" id="CHEBI:597326"/>
    </cofactor>
</comment>
<evidence type="ECO:0000256" key="5">
    <source>
        <dbReference type="ARBA" id="ARBA00012426"/>
    </source>
</evidence>
<evidence type="ECO:0000256" key="3">
    <source>
        <dbReference type="ARBA" id="ARBA00002257"/>
    </source>
</evidence>
<evidence type="ECO:0000256" key="15">
    <source>
        <dbReference type="PIRSR" id="PIRSR600183-50"/>
    </source>
</evidence>
<evidence type="ECO:0000256" key="1">
    <source>
        <dbReference type="ARBA" id="ARBA00001933"/>
    </source>
</evidence>
<dbReference type="GO" id="GO:0006527">
    <property type="term" value="P:L-arginine catabolic process"/>
    <property type="evidence" value="ECO:0007669"/>
    <property type="project" value="InterPro"/>
</dbReference>
<evidence type="ECO:0000256" key="11">
    <source>
        <dbReference type="ARBA" id="ARBA00023115"/>
    </source>
</evidence>
<evidence type="ECO:0000256" key="9">
    <source>
        <dbReference type="ARBA" id="ARBA00022898"/>
    </source>
</evidence>
<sequence length="625" mass="70823">MQTYGLEYWGREDFVIEGGLVKLNVGSKPSLMEIVMELREQGFKGPLLLRFPHLIEKQVKELFNMFSNAISQYHYSGAFKAVFPLKVNHMPHFVLPLVEISKAFKGHYGLEAGSKAELILAMSYIQEGAPITVNGFKDKEMIELGFIASSMGADITLTIEGLSELKSILEVALENNTTGENAKLCPKIGIRVRLHSSGVGIWAKSTGIHAKFGLASTELLEAMRLLEEHALLGQLSMIHFHIGSQISDITPLKKALKEAGNIYAELRKMGAFNLKSVNIGGGLAIEYSQHKHQCERNYTLEEFAGDVVFLLKEIVKNKKELEPNIFIESGRFISASHAVLVAPVLELFSQDYDESILRLKETNPPLVAEMEDLYHNINAKNAIEYLHDSLDHMESLFTLFDLGYIDLQDRSNAEVLGHLIIKKAIGFFRHKDHSDIIRIQEQVQERYLLNCSFFQSLPDYWGLRQNFPVMPLHKLDQEPTRSASLWDITCDSDGEISFNKNKPLFLHEVDVRQEEYFLGFFLVGAYQEVLGMHHNLFTHPTECCVHVHAVGAPEPFSISHILEAQTILDALEDLEYDTKEMERILKQKIEESALLDSEEKKEVLGRLYVMLSENGYLRTLALQEL</sequence>
<keyword evidence="6" id="KW-0479">Metal-binding</keyword>
<evidence type="ECO:0000259" key="16">
    <source>
        <dbReference type="Pfam" id="PF02784"/>
    </source>
</evidence>
<dbReference type="OrthoDB" id="9802658at2"/>
<reference evidence="19 20" key="1">
    <citation type="submission" date="2019-07" db="EMBL/GenBank/DDBJ databases">
        <title>Helicobacter labacensis sp. nov., Helicobacter mehlei sp. nov. and Helicobacter vulpis sp. nov., isolated from gastric mucosa of red fox (Vulpis vulpis).</title>
        <authorList>
            <person name="Kusar D."/>
            <person name="Gruntar I."/>
            <person name="Pate M."/>
            <person name="Zajc U."/>
            <person name="Ocepek M."/>
        </authorList>
    </citation>
    <scope>NUCLEOTIDE SEQUENCE [LARGE SCALE GENOMIC DNA]</scope>
    <source>
        <strain evidence="19 20">L8b</strain>
    </source>
</reference>
<feature type="domain" description="Arginine decarboxylase C-terminal helical" evidence="18">
    <location>
        <begin position="569"/>
        <end position="617"/>
    </location>
</feature>
<keyword evidence="20" id="KW-1185">Reference proteome</keyword>
<evidence type="ECO:0000256" key="4">
    <source>
        <dbReference type="ARBA" id="ARBA00008357"/>
    </source>
</evidence>
<dbReference type="PRINTS" id="PR01180">
    <property type="entry name" value="ARGDCRBXLASE"/>
</dbReference>
<keyword evidence="12 19" id="KW-0456">Lyase</keyword>
<evidence type="ECO:0000256" key="14">
    <source>
        <dbReference type="PIRSR" id="PIRSR001336-50"/>
    </source>
</evidence>
<keyword evidence="7" id="KW-0210">Decarboxylase</keyword>
<keyword evidence="8" id="KW-0460">Magnesium</keyword>
<dbReference type="Gene3D" id="2.40.37.10">
    <property type="entry name" value="Lyase, Ornithine Decarboxylase, Chain A, domain 1"/>
    <property type="match status" value="1"/>
</dbReference>
<dbReference type="InterPro" id="IPR022644">
    <property type="entry name" value="De-COase2_N"/>
</dbReference>
<organism evidence="19 20">
    <name type="scientific">Helicobacter mehlei</name>
    <dbReference type="NCBI Taxonomy" id="2316080"/>
    <lineage>
        <taxon>Bacteria</taxon>
        <taxon>Pseudomonadati</taxon>
        <taxon>Campylobacterota</taxon>
        <taxon>Epsilonproteobacteria</taxon>
        <taxon>Campylobacterales</taxon>
        <taxon>Helicobacteraceae</taxon>
        <taxon>Helicobacter</taxon>
    </lineage>
</organism>
<accession>A0A553US84</accession>
<feature type="active site" description="Proton donor" evidence="15">
    <location>
        <position position="490"/>
    </location>
</feature>
<name>A0A553US84_9HELI</name>
<gene>
    <name evidence="19" type="primary">speA</name>
    <name evidence="19" type="ORF">FNE76_05400</name>
</gene>
<evidence type="ECO:0000256" key="8">
    <source>
        <dbReference type="ARBA" id="ARBA00022842"/>
    </source>
</evidence>
<dbReference type="PANTHER" id="PTHR43295:SF9">
    <property type="entry name" value="BIOSYNTHETIC ARGININE DECARBOXYLASE"/>
    <property type="match status" value="1"/>
</dbReference>
<evidence type="ECO:0000256" key="7">
    <source>
        <dbReference type="ARBA" id="ARBA00022793"/>
    </source>
</evidence>
<evidence type="ECO:0000256" key="12">
    <source>
        <dbReference type="ARBA" id="ARBA00023239"/>
    </source>
</evidence>
<dbReference type="Gene3D" id="1.10.287.3440">
    <property type="match status" value="1"/>
</dbReference>
<comment type="cofactor">
    <cofactor evidence="2">
        <name>Mg(2+)</name>
        <dbReference type="ChEBI" id="CHEBI:18420"/>
    </cofactor>
</comment>
<dbReference type="Gene3D" id="3.20.20.10">
    <property type="entry name" value="Alanine racemase"/>
    <property type="match status" value="1"/>
</dbReference>
<feature type="domain" description="Arginine decarboxylase helical bundle" evidence="17">
    <location>
        <begin position="361"/>
        <end position="432"/>
    </location>
</feature>
<evidence type="ECO:0000259" key="17">
    <source>
        <dbReference type="Pfam" id="PF17810"/>
    </source>
</evidence>
<feature type="modified residue" description="N6-(pyridoxal phosphate)lysine" evidence="14">
    <location>
        <position position="86"/>
    </location>
</feature>
<dbReference type="Gene3D" id="1.20.58.930">
    <property type="match status" value="1"/>
</dbReference>
<evidence type="ECO:0000313" key="19">
    <source>
        <dbReference type="EMBL" id="TSA83088.1"/>
    </source>
</evidence>